<evidence type="ECO:0000313" key="3">
    <source>
        <dbReference type="Proteomes" id="UP000278475"/>
    </source>
</evidence>
<dbReference type="InterPro" id="IPR042259">
    <property type="entry name" value="Raco-like_middle_sf"/>
</dbReference>
<dbReference type="InterPro" id="IPR052911">
    <property type="entry name" value="Corrinoid_activation_enz"/>
</dbReference>
<dbReference type="Pfam" id="PF17651">
    <property type="entry name" value="Raco_middle"/>
    <property type="match status" value="1"/>
</dbReference>
<sequence>MSEEKSEVTITIQPYGKRIKVPKGIDLLEAIRRAGIVIRSVCGGMGKCGKCKVILKSGQVDFQYNPEEKLLTPEELDRKVILACISRCLSDCEIFIPPETRIEGQRIQTDAAIPKISPEPIVEKIFIPKEALIVEIQRIRQQYSVTEFLSSKLEEIVKRSTEGVTVTISKQDKRLMDVEEGNTKNRLFGLAVDIGTTKIVSYLVDLTNGNRLSVASEYNAQIAYGEDVVSRISYAMESKDGLGMLQKAVVDTINLLVEEMAKKH</sequence>
<protein>
    <submittedName>
        <fullName evidence="2">Ferredoxin</fullName>
    </submittedName>
</protein>
<dbReference type="CDD" id="cd00207">
    <property type="entry name" value="fer2"/>
    <property type="match status" value="1"/>
</dbReference>
<gene>
    <name evidence="2" type="ORF">DRJ31_09575</name>
</gene>
<organism evidence="2 3">
    <name type="scientific">Thermoproteota archaeon</name>
    <dbReference type="NCBI Taxonomy" id="2056631"/>
    <lineage>
        <taxon>Archaea</taxon>
        <taxon>Thermoproteota</taxon>
    </lineage>
</organism>
<proteinExistence type="predicted"/>
<dbReference type="PANTHER" id="PTHR42895:SF2">
    <property type="entry name" value="IRON-SULFUR CLUSTER PROTEIN"/>
    <property type="match status" value="1"/>
</dbReference>
<dbReference type="PROSITE" id="PS51085">
    <property type="entry name" value="2FE2S_FER_2"/>
    <property type="match status" value="1"/>
</dbReference>
<dbReference type="InterPro" id="IPR041414">
    <property type="entry name" value="Raco-like_middle"/>
</dbReference>
<accession>A0A497EJZ6</accession>
<feature type="non-terminal residue" evidence="2">
    <location>
        <position position="264"/>
    </location>
</feature>
<comment type="caution">
    <text evidence="2">The sequence shown here is derived from an EMBL/GenBank/DDBJ whole genome shotgun (WGS) entry which is preliminary data.</text>
</comment>
<dbReference type="InterPro" id="IPR036010">
    <property type="entry name" value="2Fe-2S_ferredoxin-like_sf"/>
</dbReference>
<reference evidence="2 3" key="1">
    <citation type="submission" date="2018-06" db="EMBL/GenBank/DDBJ databases">
        <title>Extensive metabolic versatility and redundancy in microbially diverse, dynamic hydrothermal sediments.</title>
        <authorList>
            <person name="Dombrowski N."/>
            <person name="Teske A."/>
            <person name="Baker B.J."/>
        </authorList>
    </citation>
    <scope>NUCLEOTIDE SEQUENCE [LARGE SCALE GENOMIC DNA]</scope>
    <source>
        <strain evidence="2">B66_G16</strain>
    </source>
</reference>
<dbReference type="Proteomes" id="UP000278475">
    <property type="component" value="Unassembled WGS sequence"/>
</dbReference>
<dbReference type="PANTHER" id="PTHR42895">
    <property type="entry name" value="IRON-SULFUR CLUSTER-BINDING PROTEIN-RELATED"/>
    <property type="match status" value="1"/>
</dbReference>
<evidence type="ECO:0000259" key="1">
    <source>
        <dbReference type="PROSITE" id="PS51085"/>
    </source>
</evidence>
<dbReference type="InterPro" id="IPR001041">
    <property type="entry name" value="2Fe-2S_ferredoxin-type"/>
</dbReference>
<name>A0A497EJZ6_9CREN</name>
<dbReference type="EMBL" id="QMQV01000162">
    <property type="protein sequence ID" value="RLE46869.1"/>
    <property type="molecule type" value="Genomic_DNA"/>
</dbReference>
<dbReference type="Gene3D" id="3.10.20.30">
    <property type="match status" value="1"/>
</dbReference>
<evidence type="ECO:0000313" key="2">
    <source>
        <dbReference type="EMBL" id="RLE46869.1"/>
    </source>
</evidence>
<dbReference type="GO" id="GO:0051536">
    <property type="term" value="F:iron-sulfur cluster binding"/>
    <property type="evidence" value="ECO:0007669"/>
    <property type="project" value="InterPro"/>
</dbReference>
<feature type="domain" description="2Fe-2S ferredoxin-type" evidence="1">
    <location>
        <begin position="6"/>
        <end position="100"/>
    </location>
</feature>
<dbReference type="Gene3D" id="3.30.420.480">
    <property type="entry name" value="Domain of unknown function (DUF4445)"/>
    <property type="match status" value="1"/>
</dbReference>
<dbReference type="Pfam" id="PF00111">
    <property type="entry name" value="Fer2"/>
    <property type="match status" value="1"/>
</dbReference>
<dbReference type="AlphaFoldDB" id="A0A497EJZ6"/>
<dbReference type="SUPFAM" id="SSF54292">
    <property type="entry name" value="2Fe-2S ferredoxin-like"/>
    <property type="match status" value="1"/>
</dbReference>
<dbReference type="InterPro" id="IPR012675">
    <property type="entry name" value="Beta-grasp_dom_sf"/>
</dbReference>